<gene>
    <name evidence="7" type="ORF">GSOID_T00000670001</name>
</gene>
<comment type="subcellular location">
    <subcellularLocation>
        <location evidence="1">Secreted</location>
    </subcellularLocation>
</comment>
<keyword evidence="8" id="KW-1185">Reference proteome</keyword>
<dbReference type="PANTHER" id="PTHR24264">
    <property type="entry name" value="TRYPSIN-RELATED"/>
    <property type="match status" value="1"/>
</dbReference>
<accession>E4WSD4</accession>
<dbReference type="Pfam" id="PF00089">
    <property type="entry name" value="Trypsin"/>
    <property type="match status" value="1"/>
</dbReference>
<keyword evidence="5" id="KW-0720">Serine protease</keyword>
<dbReference type="AlphaFoldDB" id="E4WSD4"/>
<dbReference type="Proteomes" id="UP000001307">
    <property type="component" value="Unassembled WGS sequence"/>
</dbReference>
<dbReference type="OrthoDB" id="7315458at2759"/>
<dbReference type="InterPro" id="IPR009003">
    <property type="entry name" value="Peptidase_S1_PA"/>
</dbReference>
<organism evidence="7">
    <name type="scientific">Oikopleura dioica</name>
    <name type="common">Tunicate</name>
    <dbReference type="NCBI Taxonomy" id="34765"/>
    <lineage>
        <taxon>Eukaryota</taxon>
        <taxon>Metazoa</taxon>
        <taxon>Chordata</taxon>
        <taxon>Tunicata</taxon>
        <taxon>Appendicularia</taxon>
        <taxon>Copelata</taxon>
        <taxon>Oikopleuridae</taxon>
        <taxon>Oikopleura</taxon>
    </lineage>
</organism>
<feature type="domain" description="Peptidase S1" evidence="6">
    <location>
        <begin position="31"/>
        <end position="260"/>
    </location>
</feature>
<sequence>MPDILPEGLSTCTTAENYPSLFNISDDNLRIINGEEVDGTKWPWMARIQRQSDGYLCGGTVIHPNFVLTSTECCRTFPMNVTFSDTSITIDEDSQYTLKTDGMMMQYSCMLHFKEDILWSGTDDSYTNTPCMPQEPIVAHDQECWIAGWGSTAVIGIPSDELRSRGVRLRNDTDCQDQFLYKNSGACIEGEYPVSGEIYHEAPSCGNDIGGPVICPIDGKAVLAGVMGPGGCGIYGRKSLYLDVFTQMKNIVSTIEEFTDSFSSE</sequence>
<evidence type="ECO:0000256" key="4">
    <source>
        <dbReference type="ARBA" id="ARBA00022801"/>
    </source>
</evidence>
<dbReference type="Gene3D" id="2.40.10.10">
    <property type="entry name" value="Trypsin-like serine proteases"/>
    <property type="match status" value="1"/>
</dbReference>
<evidence type="ECO:0000256" key="2">
    <source>
        <dbReference type="ARBA" id="ARBA00022525"/>
    </source>
</evidence>
<protein>
    <recommendedName>
        <fullName evidence="6">Peptidase S1 domain-containing protein</fullName>
    </recommendedName>
</protein>
<keyword evidence="3" id="KW-0645">Protease</keyword>
<dbReference type="SMART" id="SM00020">
    <property type="entry name" value="Tryp_SPc"/>
    <property type="match status" value="1"/>
</dbReference>
<dbReference type="EMBL" id="FN653015">
    <property type="protein sequence ID" value="CBY20667.1"/>
    <property type="molecule type" value="Genomic_DNA"/>
</dbReference>
<dbReference type="GO" id="GO:0004252">
    <property type="term" value="F:serine-type endopeptidase activity"/>
    <property type="evidence" value="ECO:0007669"/>
    <property type="project" value="InterPro"/>
</dbReference>
<keyword evidence="4" id="KW-0378">Hydrolase</keyword>
<reference evidence="7" key="1">
    <citation type="journal article" date="2010" name="Science">
        <title>Plasticity of animal genome architecture unmasked by rapid evolution of a pelagic tunicate.</title>
        <authorList>
            <person name="Denoeud F."/>
            <person name="Henriet S."/>
            <person name="Mungpakdee S."/>
            <person name="Aury J.M."/>
            <person name="Da Silva C."/>
            <person name="Brinkmann H."/>
            <person name="Mikhaleva J."/>
            <person name="Olsen L.C."/>
            <person name="Jubin C."/>
            <person name="Canestro C."/>
            <person name="Bouquet J.M."/>
            <person name="Danks G."/>
            <person name="Poulain J."/>
            <person name="Campsteijn C."/>
            <person name="Adamski M."/>
            <person name="Cross I."/>
            <person name="Yadetie F."/>
            <person name="Muffato M."/>
            <person name="Louis A."/>
            <person name="Butcher S."/>
            <person name="Tsagkogeorga G."/>
            <person name="Konrad A."/>
            <person name="Singh S."/>
            <person name="Jensen M.F."/>
            <person name="Cong E.H."/>
            <person name="Eikeseth-Otteraa H."/>
            <person name="Noel B."/>
            <person name="Anthouard V."/>
            <person name="Porcel B.M."/>
            <person name="Kachouri-Lafond R."/>
            <person name="Nishino A."/>
            <person name="Ugolini M."/>
            <person name="Chourrout P."/>
            <person name="Nishida H."/>
            <person name="Aasland R."/>
            <person name="Huzurbazar S."/>
            <person name="Westhof E."/>
            <person name="Delsuc F."/>
            <person name="Lehrach H."/>
            <person name="Reinhardt R."/>
            <person name="Weissenbach J."/>
            <person name="Roy S.W."/>
            <person name="Artiguenave F."/>
            <person name="Postlethwait J.H."/>
            <person name="Manak J.R."/>
            <person name="Thompson E.M."/>
            <person name="Jaillon O."/>
            <person name="Du Pasquier L."/>
            <person name="Boudinot P."/>
            <person name="Liberles D.A."/>
            <person name="Volff J.N."/>
            <person name="Philippe H."/>
            <person name="Lenhard B."/>
            <person name="Roest Crollius H."/>
            <person name="Wincker P."/>
            <person name="Chourrout D."/>
        </authorList>
    </citation>
    <scope>NUCLEOTIDE SEQUENCE [LARGE SCALE GENOMIC DNA]</scope>
</reference>
<dbReference type="InParanoid" id="E4WSD4"/>
<dbReference type="InterPro" id="IPR043504">
    <property type="entry name" value="Peptidase_S1_PA_chymotrypsin"/>
</dbReference>
<proteinExistence type="predicted"/>
<dbReference type="SUPFAM" id="SSF50494">
    <property type="entry name" value="Trypsin-like serine proteases"/>
    <property type="match status" value="1"/>
</dbReference>
<keyword evidence="2" id="KW-0964">Secreted</keyword>
<evidence type="ECO:0000313" key="7">
    <source>
        <dbReference type="EMBL" id="CBY20667.1"/>
    </source>
</evidence>
<dbReference type="GO" id="GO:0006508">
    <property type="term" value="P:proteolysis"/>
    <property type="evidence" value="ECO:0007669"/>
    <property type="project" value="UniProtKB-KW"/>
</dbReference>
<dbReference type="InterPro" id="IPR050127">
    <property type="entry name" value="Serine_Proteases_S1"/>
</dbReference>
<evidence type="ECO:0000256" key="3">
    <source>
        <dbReference type="ARBA" id="ARBA00022670"/>
    </source>
</evidence>
<dbReference type="GO" id="GO:0005615">
    <property type="term" value="C:extracellular space"/>
    <property type="evidence" value="ECO:0007669"/>
    <property type="project" value="TreeGrafter"/>
</dbReference>
<evidence type="ECO:0000313" key="8">
    <source>
        <dbReference type="Proteomes" id="UP000001307"/>
    </source>
</evidence>
<dbReference type="InterPro" id="IPR001254">
    <property type="entry name" value="Trypsin_dom"/>
</dbReference>
<name>E4WSD4_OIKDI</name>
<evidence type="ECO:0000256" key="5">
    <source>
        <dbReference type="ARBA" id="ARBA00022825"/>
    </source>
</evidence>
<evidence type="ECO:0000259" key="6">
    <source>
        <dbReference type="PROSITE" id="PS50240"/>
    </source>
</evidence>
<evidence type="ECO:0000256" key="1">
    <source>
        <dbReference type="ARBA" id="ARBA00004613"/>
    </source>
</evidence>
<dbReference type="PROSITE" id="PS50240">
    <property type="entry name" value="TRYPSIN_DOM"/>
    <property type="match status" value="1"/>
</dbReference>
<dbReference type="PANTHER" id="PTHR24264:SF65">
    <property type="entry name" value="SRCR DOMAIN-CONTAINING PROTEIN"/>
    <property type="match status" value="1"/>
</dbReference>